<dbReference type="GO" id="GO:0005802">
    <property type="term" value="C:trans-Golgi network"/>
    <property type="evidence" value="ECO:0007669"/>
    <property type="project" value="TreeGrafter"/>
</dbReference>
<dbReference type="GO" id="GO:0090160">
    <property type="term" value="P:Golgi to lysosome transport"/>
    <property type="evidence" value="ECO:0007669"/>
    <property type="project" value="TreeGrafter"/>
</dbReference>
<evidence type="ECO:0000259" key="2">
    <source>
        <dbReference type="Pfam" id="PF17921"/>
    </source>
</evidence>
<dbReference type="EMBL" id="OX395130">
    <property type="protein sequence ID" value="CAI5773849.1"/>
    <property type="molecule type" value="Genomic_DNA"/>
</dbReference>
<evidence type="ECO:0000256" key="1">
    <source>
        <dbReference type="SAM" id="Coils"/>
    </source>
</evidence>
<dbReference type="Pfam" id="PF17921">
    <property type="entry name" value="Integrase_H2C2"/>
    <property type="match status" value="1"/>
</dbReference>
<protein>
    <submittedName>
        <fullName evidence="3">Coiled-coil domain-containing protein 91 isoform X1</fullName>
    </submittedName>
</protein>
<sequence>MAHDAPAAGHFRRYRTTHLVSQEFWWPHLKADVARYIGGCDVCQWDKGLTGRPPGLLQPLPVLPHPWHTVSLDFVVNLPPSRQCTCLLVFADHFTKMVYYAPCPSVPSAKEKTLMDRPNVVLEQYLQCYCSFHQDDWVDHLALDEFVYNNAVNAYTQQTLFQANYGKALQVYRYLEHARAGQGAGRRGGVGDVARAGSAHTSLQVSLYVHKMVLLCWEKSHSRLILDKAWEDGTSTVVLKLQKGISRKMDDDDFGGFEAAENFKDGNGEPPVTSPAIPWAAFPTAPEIHVPPTLSAEVLQELSSTNASFFSCDPLIPSGDDMVTDSQPSTSTLNLADLKEQVPLSVDPSLNVPVSCLSVTEDVETASENDRKLDLDEANKETLQQTLSSLEVKLKAADEEKCRIKKELEDLLEKYRILETDFLKHKEDKLISHEDQYNKLQEKHKLELEDLRRAGHEALAIIVEEFKALLQSTVQQRKETIEKQYASVIEKQAQKCEELLIAQHQRLLDMLDKEHKVLEEKTEESLLQQSQKYKNMLEKCMESERESNKEALAASAKIEKEELEAAIVTAVKAERENMKKLHVEEKELWQAERNKDQERIAQAIADAVEEQRQSSQSIVKAAILEEQEKSEKAIEKAVKQTREELMEYIEEQKRIDCVIRQRSLSSLELFLSCAQKQLSSLLHEESTLDAEQKKLSL</sequence>
<organism evidence="3 4">
    <name type="scientific">Podarcis lilfordi</name>
    <name type="common">Lilford's wall lizard</name>
    <dbReference type="NCBI Taxonomy" id="74358"/>
    <lineage>
        <taxon>Eukaryota</taxon>
        <taxon>Metazoa</taxon>
        <taxon>Chordata</taxon>
        <taxon>Craniata</taxon>
        <taxon>Vertebrata</taxon>
        <taxon>Euteleostomi</taxon>
        <taxon>Lepidosauria</taxon>
        <taxon>Squamata</taxon>
        <taxon>Bifurcata</taxon>
        <taxon>Unidentata</taxon>
        <taxon>Episquamata</taxon>
        <taxon>Laterata</taxon>
        <taxon>Lacertibaenia</taxon>
        <taxon>Lacertidae</taxon>
        <taxon>Podarcis</taxon>
    </lineage>
</organism>
<keyword evidence="4" id="KW-1185">Reference proteome</keyword>
<dbReference type="InterPro" id="IPR036397">
    <property type="entry name" value="RNaseH_sf"/>
</dbReference>
<dbReference type="SUPFAM" id="SSF53098">
    <property type="entry name" value="Ribonuclease H-like"/>
    <property type="match status" value="1"/>
</dbReference>
<dbReference type="GO" id="GO:0003676">
    <property type="term" value="F:nucleic acid binding"/>
    <property type="evidence" value="ECO:0007669"/>
    <property type="project" value="InterPro"/>
</dbReference>
<dbReference type="Gene3D" id="1.10.340.70">
    <property type="match status" value="1"/>
</dbReference>
<dbReference type="Proteomes" id="UP001178461">
    <property type="component" value="Chromosome 5"/>
</dbReference>
<reference evidence="3" key="1">
    <citation type="submission" date="2022-12" db="EMBL/GenBank/DDBJ databases">
        <authorList>
            <person name="Alioto T."/>
            <person name="Alioto T."/>
            <person name="Gomez Garrido J."/>
        </authorList>
    </citation>
    <scope>NUCLEOTIDE SEQUENCE</scope>
</reference>
<feature type="coiled-coil region" evidence="1">
    <location>
        <begin position="624"/>
        <end position="651"/>
    </location>
</feature>
<dbReference type="GO" id="GO:0005829">
    <property type="term" value="C:cytosol"/>
    <property type="evidence" value="ECO:0007669"/>
    <property type="project" value="GOC"/>
</dbReference>
<gene>
    <name evidence="3" type="ORF">PODLI_1B020811</name>
</gene>
<feature type="coiled-coil region" evidence="1">
    <location>
        <begin position="501"/>
        <end position="576"/>
    </location>
</feature>
<accession>A0AA35KAM4</accession>
<keyword evidence="1" id="KW-0175">Coiled coil</keyword>
<evidence type="ECO:0000313" key="3">
    <source>
        <dbReference type="EMBL" id="CAI5773849.1"/>
    </source>
</evidence>
<dbReference type="AlphaFoldDB" id="A0AA35KAM4"/>
<evidence type="ECO:0000313" key="4">
    <source>
        <dbReference type="Proteomes" id="UP001178461"/>
    </source>
</evidence>
<dbReference type="PANTHER" id="PTHR35072">
    <property type="entry name" value="COILED-COIL DOMAIN-CONTAINING PROTEIN 91"/>
    <property type="match status" value="1"/>
</dbReference>
<proteinExistence type="predicted"/>
<feature type="coiled-coil region" evidence="1">
    <location>
        <begin position="373"/>
        <end position="454"/>
    </location>
</feature>
<name>A0AA35KAM4_9SAUR</name>
<dbReference type="InterPro" id="IPR012337">
    <property type="entry name" value="RNaseH-like_sf"/>
</dbReference>
<dbReference type="PANTHER" id="PTHR35072:SF1">
    <property type="entry name" value="COILED-COIL DOMAIN-CONTAINING PROTEIN 91"/>
    <property type="match status" value="1"/>
</dbReference>
<dbReference type="Gene3D" id="3.30.420.10">
    <property type="entry name" value="Ribonuclease H-like superfamily/Ribonuclease H"/>
    <property type="match status" value="1"/>
</dbReference>
<feature type="domain" description="Integrase zinc-binding" evidence="2">
    <location>
        <begin position="2"/>
        <end position="44"/>
    </location>
</feature>
<dbReference type="InterPro" id="IPR034592">
    <property type="entry name" value="CCDC91"/>
</dbReference>
<dbReference type="InterPro" id="IPR041588">
    <property type="entry name" value="Integrase_H2C2"/>
</dbReference>